<dbReference type="PhylomeDB" id="A7S9W5"/>
<evidence type="ECO:0000256" key="2">
    <source>
        <dbReference type="ARBA" id="ARBA00004584"/>
    </source>
</evidence>
<dbReference type="AlphaFoldDB" id="A7S9W5"/>
<dbReference type="Proteomes" id="UP000001593">
    <property type="component" value="Unassembled WGS sequence"/>
</dbReference>
<dbReference type="KEGG" id="nve:5511100"/>
<protein>
    <recommendedName>
        <fullName evidence="4">Centromere protein L</fullName>
    </recommendedName>
</protein>
<reference evidence="8 9" key="1">
    <citation type="journal article" date="2007" name="Science">
        <title>Sea anemone genome reveals ancestral eumetazoan gene repertoire and genomic organization.</title>
        <authorList>
            <person name="Putnam N.H."/>
            <person name="Srivastava M."/>
            <person name="Hellsten U."/>
            <person name="Dirks B."/>
            <person name="Chapman J."/>
            <person name="Salamov A."/>
            <person name="Terry A."/>
            <person name="Shapiro H."/>
            <person name="Lindquist E."/>
            <person name="Kapitonov V.V."/>
            <person name="Jurka J."/>
            <person name="Genikhovich G."/>
            <person name="Grigoriev I.V."/>
            <person name="Lucas S.M."/>
            <person name="Steele R.E."/>
            <person name="Finnerty J.R."/>
            <person name="Technau U."/>
            <person name="Martindale M.Q."/>
            <person name="Rokhsar D.S."/>
        </authorList>
    </citation>
    <scope>NUCLEOTIDE SEQUENCE [LARGE SCALE GENOMIC DNA]</scope>
    <source>
        <strain evidence="9">CH2 X CH6</strain>
    </source>
</reference>
<evidence type="ECO:0000256" key="5">
    <source>
        <dbReference type="ARBA" id="ARBA00022454"/>
    </source>
</evidence>
<dbReference type="eggNOG" id="ENOG502QS38">
    <property type="taxonomic scope" value="Eukaryota"/>
</dbReference>
<gene>
    <name evidence="8" type="ORF">NEMVEDRAFT_v1g168133</name>
</gene>
<dbReference type="InterPro" id="IPR025204">
    <property type="entry name" value="CENP-L"/>
</dbReference>
<keyword evidence="9" id="KW-1185">Reference proteome</keyword>
<keyword evidence="6" id="KW-0539">Nucleus</keyword>
<evidence type="ECO:0000313" key="9">
    <source>
        <dbReference type="Proteomes" id="UP000001593"/>
    </source>
</evidence>
<dbReference type="OrthoDB" id="8864979at2759"/>
<evidence type="ECO:0000256" key="3">
    <source>
        <dbReference type="ARBA" id="ARBA00011060"/>
    </source>
</evidence>
<evidence type="ECO:0000256" key="7">
    <source>
        <dbReference type="ARBA" id="ARBA00023328"/>
    </source>
</evidence>
<evidence type="ECO:0000313" key="8">
    <source>
        <dbReference type="EMBL" id="EDO39494.1"/>
    </source>
</evidence>
<keyword evidence="5" id="KW-0158">Chromosome</keyword>
<dbReference type="InParanoid" id="A7S9W5"/>
<accession>A7S9W5</accession>
<dbReference type="HOGENOM" id="CLU_1483697_0_0_1"/>
<dbReference type="PANTHER" id="PTHR31740:SF2">
    <property type="entry name" value="CENTROMERE PROTEIN L"/>
    <property type="match status" value="1"/>
</dbReference>
<evidence type="ECO:0000256" key="4">
    <source>
        <dbReference type="ARBA" id="ARBA00016380"/>
    </source>
</evidence>
<dbReference type="EMBL" id="DS469606">
    <property type="protein sequence ID" value="EDO39494.1"/>
    <property type="molecule type" value="Genomic_DNA"/>
</dbReference>
<dbReference type="OMA" id="RELWECM"/>
<evidence type="ECO:0000256" key="6">
    <source>
        <dbReference type="ARBA" id="ARBA00023242"/>
    </source>
</evidence>
<sequence length="182" mass="20719">MSDDAFKTHFVSLPVCLAKGTVALTRYVLSWLERQFDCRITPMVFSPSELSWYSSLWAGTVPKESEHLLELCYKVPTGIRGLRQITLSVNASDARELWECMHPSDSDIFNEEESVFFMHSLESHFYHHFKISLGSMSLSRIANSLVFIGGEGRLKILHAGYVRHVLQQITQAAAEREILARL</sequence>
<evidence type="ECO:0000256" key="1">
    <source>
        <dbReference type="ARBA" id="ARBA00004123"/>
    </source>
</evidence>
<dbReference type="PANTHER" id="PTHR31740">
    <property type="entry name" value="CENTROMERE PROTEIN L"/>
    <property type="match status" value="1"/>
</dbReference>
<comment type="subcellular location">
    <subcellularLocation>
        <location evidence="2">Chromosome</location>
        <location evidence="2">Centromere</location>
    </subcellularLocation>
    <subcellularLocation>
        <location evidence="1">Nucleus</location>
    </subcellularLocation>
</comment>
<keyword evidence="7" id="KW-0137">Centromere</keyword>
<organism evidence="8 9">
    <name type="scientific">Nematostella vectensis</name>
    <name type="common">Starlet sea anemone</name>
    <dbReference type="NCBI Taxonomy" id="45351"/>
    <lineage>
        <taxon>Eukaryota</taxon>
        <taxon>Metazoa</taxon>
        <taxon>Cnidaria</taxon>
        <taxon>Anthozoa</taxon>
        <taxon>Hexacorallia</taxon>
        <taxon>Actiniaria</taxon>
        <taxon>Edwardsiidae</taxon>
        <taxon>Nematostella</taxon>
    </lineage>
</organism>
<dbReference type="Pfam" id="PF13092">
    <property type="entry name" value="CENP-L"/>
    <property type="match status" value="1"/>
</dbReference>
<proteinExistence type="inferred from homology"/>
<name>A7S9W5_NEMVE</name>
<dbReference type="GO" id="GO:0000775">
    <property type="term" value="C:chromosome, centromeric region"/>
    <property type="evidence" value="ECO:0007669"/>
    <property type="project" value="UniProtKB-SubCell"/>
</dbReference>
<comment type="similarity">
    <text evidence="3">Belongs to the CENP-L/IML3 family.</text>
</comment>
<dbReference type="GO" id="GO:0005634">
    <property type="term" value="C:nucleus"/>
    <property type="evidence" value="ECO:0007669"/>
    <property type="project" value="UniProtKB-SubCell"/>
</dbReference>